<dbReference type="InterPro" id="IPR036388">
    <property type="entry name" value="WH-like_DNA-bd_sf"/>
</dbReference>
<sequence length="303" mass="32483">MELRHLRYFAAVAETRHFGRAADRLHMAQPALSQSIRQLEAELGTPLFVRTTRQVRLTPAGEFFQLEVGRILESVEAGVRGVRRIAAGRQGLVRIAFTGSAAHTELPRMARTVKRALPGMALEIHADLLTPAQVDGLHEGTLDLGVLRPPMSGDGLASRTLSTEPLVLAVAEDHPLAHRPSISMSDLRTERFVLFSGPDSAVNDAVLRSAREVDFVPIREHEAAGISVLLPLVAADLGVALVPASVRAAPLAGVVFRDVTDAATVDLALVWRADETNPAVLAVLDVLSADSPVALPDSDEVVR</sequence>
<keyword evidence="7" id="KW-1185">Reference proteome</keyword>
<reference evidence="6 7" key="1">
    <citation type="submission" date="2020-09" db="EMBL/GenBank/DDBJ databases">
        <title>novel species in genus Nocardioides.</title>
        <authorList>
            <person name="Zhang G."/>
        </authorList>
    </citation>
    <scope>NUCLEOTIDE SEQUENCE [LARGE SCALE GENOMIC DNA]</scope>
    <source>
        <strain evidence="6 7">KCTC 39551</strain>
    </source>
</reference>
<dbReference type="InterPro" id="IPR000847">
    <property type="entry name" value="LysR_HTH_N"/>
</dbReference>
<dbReference type="Pfam" id="PF03466">
    <property type="entry name" value="LysR_substrate"/>
    <property type="match status" value="1"/>
</dbReference>
<gene>
    <name evidence="6" type="ORF">IEZ26_16430</name>
</gene>
<dbReference type="PANTHER" id="PTHR30346">
    <property type="entry name" value="TRANSCRIPTIONAL DUAL REGULATOR HCAR-RELATED"/>
    <property type="match status" value="1"/>
</dbReference>
<keyword evidence="2" id="KW-0805">Transcription regulation</keyword>
<evidence type="ECO:0000313" key="6">
    <source>
        <dbReference type="EMBL" id="MBD3926213.1"/>
    </source>
</evidence>
<comment type="caution">
    <text evidence="6">The sequence shown here is derived from an EMBL/GenBank/DDBJ whole genome shotgun (WGS) entry which is preliminary data.</text>
</comment>
<feature type="domain" description="HTH lysR-type" evidence="5">
    <location>
        <begin position="1"/>
        <end position="58"/>
    </location>
</feature>
<evidence type="ECO:0000313" key="7">
    <source>
        <dbReference type="Proteomes" id="UP000618818"/>
    </source>
</evidence>
<dbReference type="SUPFAM" id="SSF46785">
    <property type="entry name" value="Winged helix' DNA-binding domain"/>
    <property type="match status" value="1"/>
</dbReference>
<dbReference type="Proteomes" id="UP000618818">
    <property type="component" value="Unassembled WGS sequence"/>
</dbReference>
<evidence type="ECO:0000259" key="5">
    <source>
        <dbReference type="PROSITE" id="PS50931"/>
    </source>
</evidence>
<dbReference type="Pfam" id="PF00126">
    <property type="entry name" value="HTH_1"/>
    <property type="match status" value="1"/>
</dbReference>
<dbReference type="InterPro" id="IPR036390">
    <property type="entry name" value="WH_DNA-bd_sf"/>
</dbReference>
<keyword evidence="4" id="KW-0804">Transcription</keyword>
<keyword evidence="3" id="KW-0238">DNA-binding</keyword>
<proteinExistence type="inferred from homology"/>
<evidence type="ECO:0000256" key="4">
    <source>
        <dbReference type="ARBA" id="ARBA00023163"/>
    </source>
</evidence>
<comment type="similarity">
    <text evidence="1">Belongs to the LysR transcriptional regulatory family.</text>
</comment>
<protein>
    <submittedName>
        <fullName evidence="6">LysR family transcriptional regulator</fullName>
    </submittedName>
</protein>
<dbReference type="PRINTS" id="PR00039">
    <property type="entry name" value="HTHLYSR"/>
</dbReference>
<organism evidence="6 7">
    <name type="scientific">Nocardioides cavernae</name>
    <dbReference type="NCBI Taxonomy" id="1921566"/>
    <lineage>
        <taxon>Bacteria</taxon>
        <taxon>Bacillati</taxon>
        <taxon>Actinomycetota</taxon>
        <taxon>Actinomycetes</taxon>
        <taxon>Propionibacteriales</taxon>
        <taxon>Nocardioidaceae</taxon>
        <taxon>Nocardioides</taxon>
    </lineage>
</organism>
<accession>A0ABR8NDK0</accession>
<dbReference type="InterPro" id="IPR005119">
    <property type="entry name" value="LysR_subst-bd"/>
</dbReference>
<evidence type="ECO:0000256" key="3">
    <source>
        <dbReference type="ARBA" id="ARBA00023125"/>
    </source>
</evidence>
<dbReference type="CDD" id="cd08414">
    <property type="entry name" value="PBP2_LTTR_aromatics_like"/>
    <property type="match status" value="1"/>
</dbReference>
<dbReference type="Gene3D" id="3.40.190.10">
    <property type="entry name" value="Periplasmic binding protein-like II"/>
    <property type="match status" value="2"/>
</dbReference>
<dbReference type="PROSITE" id="PS50931">
    <property type="entry name" value="HTH_LYSR"/>
    <property type="match status" value="1"/>
</dbReference>
<dbReference type="PANTHER" id="PTHR30346:SF28">
    <property type="entry name" value="HTH-TYPE TRANSCRIPTIONAL REGULATOR CYNR"/>
    <property type="match status" value="1"/>
</dbReference>
<dbReference type="EMBL" id="JACXYZ010000002">
    <property type="protein sequence ID" value="MBD3926213.1"/>
    <property type="molecule type" value="Genomic_DNA"/>
</dbReference>
<evidence type="ECO:0000256" key="1">
    <source>
        <dbReference type="ARBA" id="ARBA00009437"/>
    </source>
</evidence>
<evidence type="ECO:0000256" key="2">
    <source>
        <dbReference type="ARBA" id="ARBA00023015"/>
    </source>
</evidence>
<dbReference type="Gene3D" id="1.10.10.10">
    <property type="entry name" value="Winged helix-like DNA-binding domain superfamily/Winged helix DNA-binding domain"/>
    <property type="match status" value="1"/>
</dbReference>
<dbReference type="SUPFAM" id="SSF53850">
    <property type="entry name" value="Periplasmic binding protein-like II"/>
    <property type="match status" value="1"/>
</dbReference>
<name>A0ABR8NDK0_9ACTN</name>